<evidence type="ECO:0000256" key="14">
    <source>
        <dbReference type="SAM" id="Phobius"/>
    </source>
</evidence>
<evidence type="ECO:0000256" key="10">
    <source>
        <dbReference type="ARBA" id="ARBA00023136"/>
    </source>
</evidence>
<comment type="similarity">
    <text evidence="2">Belongs to the cytochrome c oxidase subunit 2 family.</text>
</comment>
<proteinExistence type="inferred from homology"/>
<dbReference type="PROSITE" id="PS50857">
    <property type="entry name" value="COX2_CUA"/>
    <property type="match status" value="1"/>
</dbReference>
<sequence>MLVPVLAGCTGVQSALEPAGPAAYEAARLWWGMLIVATVVLVGVVGLWLHALRRSPASALDPAHERRIARRWLILGGLLLPGVSIAALLAFGVPAGQRMLLAGEAGAPALRIEVTGRQWGWDVHYPEAGVRLRDRLQLPVGRTVELQLRSEDVIHSFWVPRLAGKLDLIPGRTNVLRLRADEPGVFRGQCAEYCGSGHAGMALAVEAQPEAAFAAWLAAEAGR</sequence>
<dbReference type="STRING" id="62928.azo1756"/>
<dbReference type="GO" id="GO:0004129">
    <property type="term" value="F:cytochrome-c oxidase activity"/>
    <property type="evidence" value="ECO:0007669"/>
    <property type="project" value="UniProtKB-EC"/>
</dbReference>
<comment type="catalytic activity">
    <reaction evidence="13">
        <text>4 Fe(II)-[cytochrome c] + O2 + 8 H(+)(in) = 4 Fe(III)-[cytochrome c] + 2 H2O + 4 H(+)(out)</text>
        <dbReference type="Rhea" id="RHEA:11436"/>
        <dbReference type="Rhea" id="RHEA-COMP:10350"/>
        <dbReference type="Rhea" id="RHEA-COMP:14399"/>
        <dbReference type="ChEBI" id="CHEBI:15377"/>
        <dbReference type="ChEBI" id="CHEBI:15378"/>
        <dbReference type="ChEBI" id="CHEBI:15379"/>
        <dbReference type="ChEBI" id="CHEBI:29033"/>
        <dbReference type="ChEBI" id="CHEBI:29034"/>
        <dbReference type="EC" id="7.1.1.9"/>
    </reaction>
</comment>
<dbReference type="GO" id="GO:0016020">
    <property type="term" value="C:membrane"/>
    <property type="evidence" value="ECO:0007669"/>
    <property type="project" value="UniProtKB-SubCell"/>
</dbReference>
<dbReference type="NCBIfam" id="TIGR02866">
    <property type="entry name" value="CoxB"/>
    <property type="match status" value="1"/>
</dbReference>
<evidence type="ECO:0000256" key="4">
    <source>
        <dbReference type="ARBA" id="ARBA00022660"/>
    </source>
</evidence>
<comment type="function">
    <text evidence="11">Subunits I and II form the functional core of the enzyme complex. Electrons originating in cytochrome c are transferred via heme a and Cu(A) to the binuclear center formed by heme a3 and Cu(B).</text>
</comment>
<gene>
    <name evidence="16" type="primary">qoxB</name>
    <name evidence="16" type="ordered locus">azo1756</name>
</gene>
<evidence type="ECO:0000313" key="16">
    <source>
        <dbReference type="EMBL" id="CAL94373.1"/>
    </source>
</evidence>
<evidence type="ECO:0000256" key="1">
    <source>
        <dbReference type="ARBA" id="ARBA00004141"/>
    </source>
</evidence>
<evidence type="ECO:0000256" key="12">
    <source>
        <dbReference type="ARBA" id="ARBA00031399"/>
    </source>
</evidence>
<dbReference type="GO" id="GO:0016491">
    <property type="term" value="F:oxidoreductase activity"/>
    <property type="evidence" value="ECO:0007669"/>
    <property type="project" value="UniProtKB-KW"/>
</dbReference>
<dbReference type="InterPro" id="IPR008972">
    <property type="entry name" value="Cupredoxin"/>
</dbReference>
<organism evidence="16 17">
    <name type="scientific">Azoarcus sp. (strain BH72)</name>
    <dbReference type="NCBI Taxonomy" id="418699"/>
    <lineage>
        <taxon>Bacteria</taxon>
        <taxon>Pseudomonadati</taxon>
        <taxon>Pseudomonadota</taxon>
        <taxon>Betaproteobacteria</taxon>
        <taxon>Rhodocyclales</taxon>
        <taxon>Zoogloeaceae</taxon>
        <taxon>Azoarcus</taxon>
    </lineage>
</organism>
<reference evidence="16 17" key="1">
    <citation type="journal article" date="2006" name="Nat. Biotechnol.">
        <title>Complete genome of the mutualistic, N2-fixing grass endophyte Azoarcus sp. strain BH72.</title>
        <authorList>
            <person name="Krause A."/>
            <person name="Ramakumar A."/>
            <person name="Bartels D."/>
            <person name="Battistoni F."/>
            <person name="Bekel T."/>
            <person name="Boch J."/>
            <person name="Boehm M."/>
            <person name="Friedrich F."/>
            <person name="Hurek T."/>
            <person name="Krause L."/>
            <person name="Linke B."/>
            <person name="McHardy A.C."/>
            <person name="Sarkar A."/>
            <person name="Schneiker S."/>
            <person name="Syed A.A."/>
            <person name="Thauer R."/>
            <person name="Vorhoelter F.-J."/>
            <person name="Weidner S."/>
            <person name="Puehler A."/>
            <person name="Reinhold-Hurek B."/>
            <person name="Kaiser O."/>
            <person name="Goesmann A."/>
        </authorList>
    </citation>
    <scope>NUCLEOTIDE SEQUENCE [LARGE SCALE GENOMIC DNA]</scope>
    <source>
        <strain evidence="16 17">BH72</strain>
    </source>
</reference>
<dbReference type="InterPro" id="IPR002429">
    <property type="entry name" value="CcO_II-like_C"/>
</dbReference>
<evidence type="ECO:0000313" key="17">
    <source>
        <dbReference type="Proteomes" id="UP000002588"/>
    </source>
</evidence>
<protein>
    <recommendedName>
        <fullName evidence="12">Cytochrome aa3 subunit 2</fullName>
    </recommendedName>
</protein>
<dbReference type="InterPro" id="IPR014222">
    <property type="entry name" value="Cyt_c_oxidase_su2"/>
</dbReference>
<feature type="transmembrane region" description="Helical" evidence="14">
    <location>
        <begin position="72"/>
        <end position="93"/>
    </location>
</feature>
<keyword evidence="4" id="KW-0679">Respiratory chain</keyword>
<dbReference type="InterPro" id="IPR034236">
    <property type="entry name" value="CuRO_CcO_Caa3_II"/>
</dbReference>
<dbReference type="RefSeq" id="WP_011765489.1">
    <property type="nucleotide sequence ID" value="NC_008702.1"/>
</dbReference>
<keyword evidence="17" id="KW-1185">Reference proteome</keyword>
<dbReference type="EMBL" id="AM406670">
    <property type="protein sequence ID" value="CAL94373.1"/>
    <property type="molecule type" value="Genomic_DNA"/>
</dbReference>
<feature type="domain" description="Cytochrome oxidase subunit II copper A binding" evidence="15">
    <location>
        <begin position="107"/>
        <end position="219"/>
    </location>
</feature>
<keyword evidence="5 14" id="KW-0812">Transmembrane</keyword>
<dbReference type="PANTHER" id="PTHR22888:SF9">
    <property type="entry name" value="CYTOCHROME C OXIDASE SUBUNIT 2"/>
    <property type="match status" value="1"/>
</dbReference>
<keyword evidence="8 14" id="KW-1133">Transmembrane helix</keyword>
<dbReference type="SUPFAM" id="SSF49503">
    <property type="entry name" value="Cupredoxins"/>
    <property type="match status" value="1"/>
</dbReference>
<dbReference type="Gene3D" id="2.60.40.420">
    <property type="entry name" value="Cupredoxins - blue copper proteins"/>
    <property type="match status" value="1"/>
</dbReference>
<keyword evidence="6" id="KW-0479">Metal-binding</keyword>
<dbReference type="InterPro" id="IPR045187">
    <property type="entry name" value="CcO_II"/>
</dbReference>
<dbReference type="HOGENOM" id="CLU_036876_1_2_4"/>
<comment type="subcellular location">
    <subcellularLocation>
        <location evidence="1">Membrane</location>
        <topology evidence="1">Multi-pass membrane protein</topology>
    </subcellularLocation>
</comment>
<dbReference type="Proteomes" id="UP000002588">
    <property type="component" value="Chromosome"/>
</dbReference>
<evidence type="ECO:0000256" key="8">
    <source>
        <dbReference type="ARBA" id="ARBA00022989"/>
    </source>
</evidence>
<keyword evidence="10 14" id="KW-0472">Membrane</keyword>
<evidence type="ECO:0000259" key="15">
    <source>
        <dbReference type="PROSITE" id="PS50857"/>
    </source>
</evidence>
<keyword evidence="3" id="KW-0813">Transport</keyword>
<evidence type="ECO:0000256" key="7">
    <source>
        <dbReference type="ARBA" id="ARBA00022982"/>
    </source>
</evidence>
<evidence type="ECO:0000256" key="9">
    <source>
        <dbReference type="ARBA" id="ARBA00023008"/>
    </source>
</evidence>
<dbReference type="GO" id="GO:0042773">
    <property type="term" value="P:ATP synthesis coupled electron transport"/>
    <property type="evidence" value="ECO:0007669"/>
    <property type="project" value="TreeGrafter"/>
</dbReference>
<dbReference type="InterPro" id="IPR001505">
    <property type="entry name" value="Copper_CuA"/>
</dbReference>
<dbReference type="KEGG" id="azo:azo1756"/>
<evidence type="ECO:0000256" key="6">
    <source>
        <dbReference type="ARBA" id="ARBA00022723"/>
    </source>
</evidence>
<evidence type="ECO:0000256" key="3">
    <source>
        <dbReference type="ARBA" id="ARBA00022448"/>
    </source>
</evidence>
<accession>A1K6B8</accession>
<evidence type="ECO:0000256" key="13">
    <source>
        <dbReference type="ARBA" id="ARBA00047816"/>
    </source>
</evidence>
<name>A1K6B8_AZOSB</name>
<dbReference type="PROSITE" id="PS00078">
    <property type="entry name" value="COX2"/>
    <property type="match status" value="1"/>
</dbReference>
<dbReference type="Pfam" id="PF00116">
    <property type="entry name" value="COX2"/>
    <property type="match status" value="1"/>
</dbReference>
<evidence type="ECO:0000256" key="11">
    <source>
        <dbReference type="ARBA" id="ARBA00024688"/>
    </source>
</evidence>
<keyword evidence="9" id="KW-0186">Copper</keyword>
<dbReference type="PANTHER" id="PTHR22888">
    <property type="entry name" value="CYTOCHROME C OXIDASE, SUBUNIT II"/>
    <property type="match status" value="1"/>
</dbReference>
<dbReference type="eggNOG" id="COG1622">
    <property type="taxonomic scope" value="Bacteria"/>
</dbReference>
<dbReference type="CDD" id="cd04213">
    <property type="entry name" value="CuRO_CcO_Caa3_II"/>
    <property type="match status" value="1"/>
</dbReference>
<keyword evidence="7" id="KW-0249">Electron transport</keyword>
<dbReference type="GO" id="GO:0005507">
    <property type="term" value="F:copper ion binding"/>
    <property type="evidence" value="ECO:0007669"/>
    <property type="project" value="InterPro"/>
</dbReference>
<dbReference type="AlphaFoldDB" id="A1K6B8"/>
<feature type="transmembrane region" description="Helical" evidence="14">
    <location>
        <begin position="30"/>
        <end position="51"/>
    </location>
</feature>
<keyword evidence="16" id="KW-0560">Oxidoreductase</keyword>
<evidence type="ECO:0000256" key="2">
    <source>
        <dbReference type="ARBA" id="ARBA00007866"/>
    </source>
</evidence>
<evidence type="ECO:0000256" key="5">
    <source>
        <dbReference type="ARBA" id="ARBA00022692"/>
    </source>
</evidence>